<dbReference type="EMBL" id="CADCXU010020493">
    <property type="protein sequence ID" value="CAB0008580.1"/>
    <property type="molecule type" value="Genomic_DNA"/>
</dbReference>
<evidence type="ECO:0000313" key="2">
    <source>
        <dbReference type="Proteomes" id="UP000479000"/>
    </source>
</evidence>
<protein>
    <submittedName>
        <fullName evidence="1">Uncharacterized protein</fullName>
    </submittedName>
</protein>
<accession>A0A6H5H4H9</accession>
<keyword evidence="2" id="KW-1185">Reference proteome</keyword>
<proteinExistence type="predicted"/>
<organism evidence="1 2">
    <name type="scientific">Nesidiocoris tenuis</name>
    <dbReference type="NCBI Taxonomy" id="355587"/>
    <lineage>
        <taxon>Eukaryota</taxon>
        <taxon>Metazoa</taxon>
        <taxon>Ecdysozoa</taxon>
        <taxon>Arthropoda</taxon>
        <taxon>Hexapoda</taxon>
        <taxon>Insecta</taxon>
        <taxon>Pterygota</taxon>
        <taxon>Neoptera</taxon>
        <taxon>Paraneoptera</taxon>
        <taxon>Hemiptera</taxon>
        <taxon>Heteroptera</taxon>
        <taxon>Panheteroptera</taxon>
        <taxon>Cimicomorpha</taxon>
        <taxon>Miridae</taxon>
        <taxon>Dicyphina</taxon>
        <taxon>Nesidiocoris</taxon>
    </lineage>
</organism>
<reference evidence="1 2" key="1">
    <citation type="submission" date="2020-02" db="EMBL/GenBank/DDBJ databases">
        <authorList>
            <person name="Ferguson B K."/>
        </authorList>
    </citation>
    <scope>NUCLEOTIDE SEQUENCE [LARGE SCALE GENOMIC DNA]</scope>
</reference>
<evidence type="ECO:0000313" key="1">
    <source>
        <dbReference type="EMBL" id="CAB0008580.1"/>
    </source>
</evidence>
<gene>
    <name evidence="1" type="ORF">NTEN_LOCUS13826</name>
</gene>
<dbReference type="Proteomes" id="UP000479000">
    <property type="component" value="Unassembled WGS sequence"/>
</dbReference>
<name>A0A6H5H4H9_9HEMI</name>
<sequence length="278" mass="31491">MGPCDQNRNKSPCSRVPYHGQKPHTQSKCPGAMFCFKFGFKNAKKAAAGKCQRHECKERTRIEHLMNGLSADLNKLLIRQMQTRPNSECDDLVRHLRTIKIKADEVKFMASKNSCIRQIEEMLKTRARLQCHLDSLRRRVVEFSTNVEFTERRMKAINGVLSELKAMGEDLKCLCYDVPVKFESGASSSEEEICENQACGDVERCGSEGRIKISAETSISAGSIHLRYVPQLKAVKANMASNPCAVRLPLMCPSMKRIMNKMKPYYLLDDVPVLKNLD</sequence>
<dbReference type="OrthoDB" id="10553303at2759"/>
<dbReference type="AlphaFoldDB" id="A0A6H5H4H9"/>